<proteinExistence type="predicted"/>
<keyword evidence="2" id="KW-1185">Reference proteome</keyword>
<comment type="caution">
    <text evidence="1">The sequence shown here is derived from an EMBL/GenBank/DDBJ whole genome shotgun (WGS) entry which is preliminary data.</text>
</comment>
<name>A0ABW5DR02_9PROT</name>
<organism evidence="1 2">
    <name type="scientific">Lacibacterium aquatile</name>
    <dbReference type="NCBI Taxonomy" id="1168082"/>
    <lineage>
        <taxon>Bacteria</taxon>
        <taxon>Pseudomonadati</taxon>
        <taxon>Pseudomonadota</taxon>
        <taxon>Alphaproteobacteria</taxon>
        <taxon>Rhodospirillales</taxon>
        <taxon>Rhodospirillaceae</taxon>
    </lineage>
</organism>
<evidence type="ECO:0000313" key="2">
    <source>
        <dbReference type="Proteomes" id="UP001597295"/>
    </source>
</evidence>
<dbReference type="EMBL" id="JBHUIP010000012">
    <property type="protein sequence ID" value="MFD2263557.1"/>
    <property type="molecule type" value="Genomic_DNA"/>
</dbReference>
<protein>
    <submittedName>
        <fullName evidence="1">Uncharacterized protein</fullName>
    </submittedName>
</protein>
<evidence type="ECO:0000313" key="1">
    <source>
        <dbReference type="EMBL" id="MFD2263557.1"/>
    </source>
</evidence>
<reference evidence="2" key="1">
    <citation type="journal article" date="2019" name="Int. J. Syst. Evol. Microbiol.">
        <title>The Global Catalogue of Microorganisms (GCM) 10K type strain sequencing project: providing services to taxonomists for standard genome sequencing and annotation.</title>
        <authorList>
            <consortium name="The Broad Institute Genomics Platform"/>
            <consortium name="The Broad Institute Genome Sequencing Center for Infectious Disease"/>
            <person name="Wu L."/>
            <person name="Ma J."/>
        </authorList>
    </citation>
    <scope>NUCLEOTIDE SEQUENCE [LARGE SCALE GENOMIC DNA]</scope>
    <source>
        <strain evidence="2">CGMCC 1.19062</strain>
    </source>
</reference>
<sequence length="456" mass="48023">MQLLRDLDEAGERQKIAARTALASSPKLASLLAARETFPVTGSTTDCLAQVEPRCLLAEALSAATATEPAKARDWVWLDLAEARLALGDGENSLLLISRLDDPRLVTVLVAAYALDLAAGGDPDTALTWIDAIPDPHKRMETLVALADAAFRRGERSGGLVALKGLHGYLDALPNVELGLAPWLSWRAATGRIAARIGEPVPERERPEVLRALLPGDPSPALITDLARLFALLGDLTSAEALAKPLGIYRVNAIGTAIAGDLALLGRYAEANKIAAVLPEVQAVKGAQLRVRLAELKNGGSSAAFQEAADLVLAVSPGAREAWGPELALKAAEVGEWEIAERLLNSFRDALGRMATAWRLSLIAPTPERAAHFRAMADQAADSLPEGGLRVATLARIARAALDAGVTPATLSPLWTQARQVAAGVLSPGPRARAFGQLALLVNLISKRPGGTDILK</sequence>
<dbReference type="RefSeq" id="WP_379876577.1">
    <property type="nucleotide sequence ID" value="NZ_JBHUIP010000012.1"/>
</dbReference>
<dbReference type="Proteomes" id="UP001597295">
    <property type="component" value="Unassembled WGS sequence"/>
</dbReference>
<accession>A0ABW5DR02</accession>
<gene>
    <name evidence="1" type="ORF">ACFSM5_11710</name>
</gene>